<dbReference type="ExpressionAtlas" id="A0A2K3MW73">
    <property type="expression patterns" value="baseline"/>
</dbReference>
<feature type="domain" description="AMP-dependent synthetase/ligase" evidence="2">
    <location>
        <begin position="94"/>
        <end position="340"/>
    </location>
</feature>
<reference evidence="3 4" key="2">
    <citation type="journal article" date="2017" name="Front. Plant Sci.">
        <title>Gene Classification and Mining of Molecular Markers Useful in Red Clover (Trifolium pratense) Breeding.</title>
        <authorList>
            <person name="Istvanek J."/>
            <person name="Dluhosova J."/>
            <person name="Dluhos P."/>
            <person name="Patkova L."/>
            <person name="Nedelnik J."/>
            <person name="Repkova J."/>
        </authorList>
    </citation>
    <scope>NUCLEOTIDE SEQUENCE [LARGE SCALE GENOMIC DNA]</scope>
    <source>
        <strain evidence="4">cv. Tatra</strain>
        <tissue evidence="3">Young leaves</tissue>
    </source>
</reference>
<dbReference type="Gene3D" id="3.40.50.12780">
    <property type="entry name" value="N-terminal domain of ligase-like"/>
    <property type="match status" value="1"/>
</dbReference>
<feature type="transmembrane region" description="Helical" evidence="1">
    <location>
        <begin position="154"/>
        <end position="175"/>
    </location>
</feature>
<gene>
    <name evidence="3" type="ORF">L195_g018227</name>
</gene>
<organism evidence="3 4">
    <name type="scientific">Trifolium pratense</name>
    <name type="common">Red clover</name>
    <dbReference type="NCBI Taxonomy" id="57577"/>
    <lineage>
        <taxon>Eukaryota</taxon>
        <taxon>Viridiplantae</taxon>
        <taxon>Streptophyta</taxon>
        <taxon>Embryophyta</taxon>
        <taxon>Tracheophyta</taxon>
        <taxon>Spermatophyta</taxon>
        <taxon>Magnoliopsida</taxon>
        <taxon>eudicotyledons</taxon>
        <taxon>Gunneridae</taxon>
        <taxon>Pentapetalae</taxon>
        <taxon>rosids</taxon>
        <taxon>fabids</taxon>
        <taxon>Fabales</taxon>
        <taxon>Fabaceae</taxon>
        <taxon>Papilionoideae</taxon>
        <taxon>50 kb inversion clade</taxon>
        <taxon>NPAAA clade</taxon>
        <taxon>Hologalegina</taxon>
        <taxon>IRL clade</taxon>
        <taxon>Trifolieae</taxon>
        <taxon>Trifolium</taxon>
    </lineage>
</organism>
<keyword evidence="1" id="KW-1133">Transmembrane helix</keyword>
<protein>
    <submittedName>
        <fullName evidence="3">Putative acyl-activating enzyme peroxisomal-like</fullName>
    </submittedName>
</protein>
<dbReference type="InterPro" id="IPR020845">
    <property type="entry name" value="AMP-binding_CS"/>
</dbReference>
<dbReference type="PANTHER" id="PTHR44378:SF3">
    <property type="entry name" value="ENZYME 17, PEROXISOMAL PROTEIN, PUTATIVE-RELATED"/>
    <property type="match status" value="1"/>
</dbReference>
<proteinExistence type="predicted"/>
<keyword evidence="1" id="KW-0812">Transmembrane</keyword>
<keyword evidence="1" id="KW-0472">Membrane</keyword>
<evidence type="ECO:0000259" key="2">
    <source>
        <dbReference type="Pfam" id="PF00501"/>
    </source>
</evidence>
<accession>A0A2K3MW73</accession>
<comment type="caution">
    <text evidence="3">The sequence shown here is derived from an EMBL/GenBank/DDBJ whole genome shotgun (WGS) entry which is preliminary data.</text>
</comment>
<dbReference type="EMBL" id="ASHM01013074">
    <property type="protein sequence ID" value="PNX95045.1"/>
    <property type="molecule type" value="Genomic_DNA"/>
</dbReference>
<evidence type="ECO:0000256" key="1">
    <source>
        <dbReference type="SAM" id="Phobius"/>
    </source>
</evidence>
<dbReference type="PROSITE" id="PS00455">
    <property type="entry name" value="AMP_BINDING"/>
    <property type="match status" value="1"/>
</dbReference>
<sequence>MGKKSIKELGVNDFVKAGLSPAEANELKELLLLSLPISHSLSSTDTWHHLVSRRVLKPSYPHPLHQLLYYTVYSDHQSSSSPPLYWFPSLSHPNKQDDSIAIVWREEGSDDSEVNRITLKQLRQQVMLVANAIDANFSKGDAIAIDTQMTVNAVIIYLAIVLAGCAVVSIADSFAPKEIATRLRVSNAKGIFTQDFISGGGRKIPLYSRVIEAAACKVIVLPVIGDDVAVQLREQDLSWKDFLSSGSQSSRSDHYSPVYQSIDSVTNILFSSGTTGDPKAIPWTQLAPIRSAADGWAAIDVQVGDVYCWPTNLGWVIGPTLLYHCFLNGATLALYHGSPQGRGFGKFVQ</sequence>
<dbReference type="SUPFAM" id="SSF56801">
    <property type="entry name" value="Acetyl-CoA synthetase-like"/>
    <property type="match status" value="1"/>
</dbReference>
<dbReference type="STRING" id="57577.A0A2K3MW73"/>
<dbReference type="Proteomes" id="UP000236291">
    <property type="component" value="Unassembled WGS sequence"/>
</dbReference>
<name>A0A2K3MW73_TRIPR</name>
<evidence type="ECO:0000313" key="3">
    <source>
        <dbReference type="EMBL" id="PNX95045.1"/>
    </source>
</evidence>
<dbReference type="PANTHER" id="PTHR44378">
    <property type="entry name" value="ACYL-ACTIVATING ENZYME 17, PEROXISOMAL-RELATED"/>
    <property type="match status" value="1"/>
</dbReference>
<reference evidence="3 4" key="1">
    <citation type="journal article" date="2014" name="Am. J. Bot.">
        <title>Genome assembly and annotation for red clover (Trifolium pratense; Fabaceae).</title>
        <authorList>
            <person name="Istvanek J."/>
            <person name="Jaros M."/>
            <person name="Krenek A."/>
            <person name="Repkova J."/>
        </authorList>
    </citation>
    <scope>NUCLEOTIDE SEQUENCE [LARGE SCALE GENOMIC DNA]</scope>
    <source>
        <strain evidence="4">cv. Tatra</strain>
        <tissue evidence="3">Young leaves</tissue>
    </source>
</reference>
<dbReference type="AlphaFoldDB" id="A0A2K3MW73"/>
<dbReference type="Pfam" id="PF00501">
    <property type="entry name" value="AMP-binding"/>
    <property type="match status" value="1"/>
</dbReference>
<dbReference type="InterPro" id="IPR042099">
    <property type="entry name" value="ANL_N_sf"/>
</dbReference>
<dbReference type="InterPro" id="IPR000873">
    <property type="entry name" value="AMP-dep_synth/lig_dom"/>
</dbReference>
<feature type="non-terminal residue" evidence="3">
    <location>
        <position position="349"/>
    </location>
</feature>
<evidence type="ECO:0000313" key="4">
    <source>
        <dbReference type="Proteomes" id="UP000236291"/>
    </source>
</evidence>